<evidence type="ECO:0000259" key="5">
    <source>
        <dbReference type="Pfam" id="PF01814"/>
    </source>
</evidence>
<proteinExistence type="predicted"/>
<dbReference type="Proteomes" id="UP000094580">
    <property type="component" value="Unassembled WGS sequence"/>
</dbReference>
<evidence type="ECO:0000256" key="3">
    <source>
        <dbReference type="ARBA" id="ARBA00022723"/>
    </source>
</evidence>
<dbReference type="Gene3D" id="1.20.120.520">
    <property type="entry name" value="nmb1532 protein domain like"/>
    <property type="match status" value="1"/>
</dbReference>
<reference evidence="6 7" key="1">
    <citation type="submission" date="2016-07" db="EMBL/GenBank/DDBJ databases">
        <authorList>
            <person name="Townsley L."/>
            <person name="Shank E.A."/>
        </authorList>
    </citation>
    <scope>NUCLEOTIDE SEQUENCE [LARGE SCALE GENOMIC DNA]</scope>
    <source>
        <strain evidence="6 7">CH01</strain>
    </source>
</reference>
<evidence type="ECO:0000313" key="6">
    <source>
        <dbReference type="EMBL" id="ODG93837.1"/>
    </source>
</evidence>
<keyword evidence="4" id="KW-0408">Iron</keyword>
<keyword evidence="3" id="KW-0479">Metal-binding</keyword>
<dbReference type="PANTHER" id="PTHR36438:SF1">
    <property type="entry name" value="IRON-SULFUR CLUSTER REPAIR PROTEIN YTFE"/>
    <property type="match status" value="1"/>
</dbReference>
<dbReference type="InterPro" id="IPR019903">
    <property type="entry name" value="RIC_family"/>
</dbReference>
<comment type="caution">
    <text evidence="6">The sequence shown here is derived from an EMBL/GenBank/DDBJ whole genome shotgun (WGS) entry which is preliminary data.</text>
</comment>
<accession>A0ABX2ZZ63</accession>
<feature type="domain" description="Hemerythrin-like" evidence="5">
    <location>
        <begin position="2"/>
        <end position="113"/>
    </location>
</feature>
<evidence type="ECO:0000256" key="1">
    <source>
        <dbReference type="ARBA" id="ARBA00004496"/>
    </source>
</evidence>
<protein>
    <recommendedName>
        <fullName evidence="5">Hemerythrin-like domain-containing protein</fullName>
    </recommendedName>
</protein>
<keyword evidence="2" id="KW-0963">Cytoplasm</keyword>
<evidence type="ECO:0000313" key="7">
    <source>
        <dbReference type="Proteomes" id="UP000094580"/>
    </source>
</evidence>
<dbReference type="Pfam" id="PF01814">
    <property type="entry name" value="Hemerythrin"/>
    <property type="match status" value="1"/>
</dbReference>
<evidence type="ECO:0000256" key="4">
    <source>
        <dbReference type="ARBA" id="ARBA00023004"/>
    </source>
</evidence>
<keyword evidence="7" id="KW-1185">Reference proteome</keyword>
<dbReference type="PANTHER" id="PTHR36438">
    <property type="entry name" value="IRON-SULFUR CLUSTER REPAIR PROTEIN YTFE"/>
    <property type="match status" value="1"/>
</dbReference>
<dbReference type="EMBL" id="MDKC01000001">
    <property type="protein sequence ID" value="ODG93837.1"/>
    <property type="molecule type" value="Genomic_DNA"/>
</dbReference>
<name>A0ABX2ZZ63_9BACI</name>
<comment type="subcellular location">
    <subcellularLocation>
        <location evidence="1">Cytoplasm</location>
    </subcellularLocation>
</comment>
<gene>
    <name evidence="6" type="ORF">BED47_01315</name>
</gene>
<evidence type="ECO:0000256" key="2">
    <source>
        <dbReference type="ARBA" id="ARBA00022490"/>
    </source>
</evidence>
<organism evidence="6 7">
    <name type="scientific">Gottfriedia luciferensis</name>
    <dbReference type="NCBI Taxonomy" id="178774"/>
    <lineage>
        <taxon>Bacteria</taxon>
        <taxon>Bacillati</taxon>
        <taxon>Bacillota</taxon>
        <taxon>Bacilli</taxon>
        <taxon>Bacillales</taxon>
        <taxon>Bacillaceae</taxon>
        <taxon>Gottfriedia</taxon>
    </lineage>
</organism>
<dbReference type="InterPro" id="IPR012312">
    <property type="entry name" value="Hemerythrin-like"/>
</dbReference>
<sequence length="121" mass="14394">MNNHHRFLNEELPLLSPYVTKVMRVHGETQPHLVRLHKLFFDLKTELEEHTWKEETTDFKLILEYEQNPTNENYLKLKNIVSELENEHSSAGDILKELREITNDYTPPKEACSTYRLLSKT</sequence>